<dbReference type="SMART" id="SM00065">
    <property type="entry name" value="GAF"/>
    <property type="match status" value="1"/>
</dbReference>
<reference evidence="7" key="1">
    <citation type="submission" date="2016-10" db="EMBL/GenBank/DDBJ databases">
        <authorList>
            <person name="Varghese N."/>
            <person name="Submissions S."/>
        </authorList>
    </citation>
    <scope>NUCLEOTIDE SEQUENCE [LARGE SCALE GENOMIC DNA]</scope>
    <source>
        <strain evidence="7">DSM 45413</strain>
    </source>
</reference>
<evidence type="ECO:0000256" key="3">
    <source>
        <dbReference type="ARBA" id="ARBA00023015"/>
    </source>
</evidence>
<dbReference type="InterPro" id="IPR012074">
    <property type="entry name" value="GAF_ANTAR"/>
</dbReference>
<dbReference type="InterPro" id="IPR011006">
    <property type="entry name" value="CheY-like_superfamily"/>
</dbReference>
<dbReference type="PIRSF" id="PIRSF036625">
    <property type="entry name" value="GAF_ANTAR"/>
    <property type="match status" value="1"/>
</dbReference>
<keyword evidence="2" id="KW-0418">Kinase</keyword>
<dbReference type="SMART" id="SM01012">
    <property type="entry name" value="ANTAR"/>
    <property type="match status" value="1"/>
</dbReference>
<dbReference type="InterPro" id="IPR036388">
    <property type="entry name" value="WH-like_DNA-bd_sf"/>
</dbReference>
<feature type="domain" description="ANTAR" evidence="5">
    <location>
        <begin position="175"/>
        <end position="236"/>
    </location>
</feature>
<dbReference type="Gene3D" id="1.10.10.10">
    <property type="entry name" value="Winged helix-like DNA-binding domain superfamily/Winged helix DNA-binding domain"/>
    <property type="match status" value="1"/>
</dbReference>
<dbReference type="Pfam" id="PF13185">
    <property type="entry name" value="GAF_2"/>
    <property type="match status" value="1"/>
</dbReference>
<dbReference type="SUPFAM" id="SSF55781">
    <property type="entry name" value="GAF domain-like"/>
    <property type="match status" value="1"/>
</dbReference>
<dbReference type="PROSITE" id="PS50921">
    <property type="entry name" value="ANTAR"/>
    <property type="match status" value="1"/>
</dbReference>
<evidence type="ECO:0000313" key="6">
    <source>
        <dbReference type="EMBL" id="SEO38290.1"/>
    </source>
</evidence>
<keyword evidence="3" id="KW-0805">Transcription regulation</keyword>
<dbReference type="InterPro" id="IPR005561">
    <property type="entry name" value="ANTAR"/>
</dbReference>
<keyword evidence="1" id="KW-0808">Transferase</keyword>
<name>A0A1H8P8K9_9ACTN</name>
<dbReference type="AlphaFoldDB" id="A0A1H8P8K9"/>
<dbReference type="STRING" id="673521.SAMN05660991_00030"/>
<keyword evidence="7" id="KW-1185">Reference proteome</keyword>
<evidence type="ECO:0000256" key="4">
    <source>
        <dbReference type="ARBA" id="ARBA00023163"/>
    </source>
</evidence>
<evidence type="ECO:0000256" key="1">
    <source>
        <dbReference type="ARBA" id="ARBA00022679"/>
    </source>
</evidence>
<keyword evidence="4" id="KW-0804">Transcription</keyword>
<protein>
    <submittedName>
        <fullName evidence="6">GAF domain-containing protein</fullName>
    </submittedName>
</protein>
<dbReference type="Gene3D" id="3.30.450.40">
    <property type="match status" value="1"/>
</dbReference>
<evidence type="ECO:0000259" key="5">
    <source>
        <dbReference type="PROSITE" id="PS50921"/>
    </source>
</evidence>
<dbReference type="Proteomes" id="UP000198960">
    <property type="component" value="Unassembled WGS sequence"/>
</dbReference>
<dbReference type="EMBL" id="FOEE01000001">
    <property type="protein sequence ID" value="SEO38290.1"/>
    <property type="molecule type" value="Genomic_DNA"/>
</dbReference>
<dbReference type="Pfam" id="PF03861">
    <property type="entry name" value="ANTAR"/>
    <property type="match status" value="1"/>
</dbReference>
<gene>
    <name evidence="6" type="ORF">SAMN05660991_00030</name>
</gene>
<dbReference type="GO" id="GO:0016301">
    <property type="term" value="F:kinase activity"/>
    <property type="evidence" value="ECO:0007669"/>
    <property type="project" value="UniProtKB-KW"/>
</dbReference>
<dbReference type="InterPro" id="IPR029016">
    <property type="entry name" value="GAF-like_dom_sf"/>
</dbReference>
<dbReference type="InterPro" id="IPR003018">
    <property type="entry name" value="GAF"/>
</dbReference>
<evidence type="ECO:0000313" key="7">
    <source>
        <dbReference type="Proteomes" id="UP000198960"/>
    </source>
</evidence>
<evidence type="ECO:0000256" key="2">
    <source>
        <dbReference type="ARBA" id="ARBA00022777"/>
    </source>
</evidence>
<accession>A0A1H8P8K9</accession>
<dbReference type="GO" id="GO:0003723">
    <property type="term" value="F:RNA binding"/>
    <property type="evidence" value="ECO:0007669"/>
    <property type="project" value="InterPro"/>
</dbReference>
<dbReference type="SUPFAM" id="SSF52172">
    <property type="entry name" value="CheY-like"/>
    <property type="match status" value="1"/>
</dbReference>
<sequence length="251" mass="26856">MVDTLHDDLVPDDGETAPEDADFLALLATAGDLNAFLEDLVRLAARQTPSAEACGLTLARGSGAVTVACTDSLAEQADERQYLVDDGPCLQAMRERVVVRVDDMTTDERWGPYPSLAAQVGVRSSLSLPLVVEGRSRGALNLYATAVKAFTDDDERVATRWAGQAAGALAVALRLADSDDRATQLQGGLDSRTMIGQAVGLVMAQERCTAEEAFRLLTLASQRRNVKLREIAAGIVQAFEAALPESGPRRW</sequence>
<proteinExistence type="predicted"/>
<organism evidence="6 7">
    <name type="scientific">Trujillonella endophytica</name>
    <dbReference type="NCBI Taxonomy" id="673521"/>
    <lineage>
        <taxon>Bacteria</taxon>
        <taxon>Bacillati</taxon>
        <taxon>Actinomycetota</taxon>
        <taxon>Actinomycetes</taxon>
        <taxon>Geodermatophilales</taxon>
        <taxon>Geodermatophilaceae</taxon>
        <taxon>Trujillonella</taxon>
    </lineage>
</organism>